<sequence>MTSIADSTDRTLPRAAVFAAAGESALKHRRRIQGLAVAFGVSALVWGGIITGVIALVNVLN</sequence>
<keyword evidence="1" id="KW-0472">Membrane</keyword>
<keyword evidence="1" id="KW-1133">Transmembrane helix</keyword>
<dbReference type="RefSeq" id="WP_200554705.1">
    <property type="nucleotide sequence ID" value="NZ_JAEPES010000001.1"/>
</dbReference>
<name>A0A934W0Z9_9MICO</name>
<keyword evidence="1" id="KW-0812">Transmembrane</keyword>
<feature type="transmembrane region" description="Helical" evidence="1">
    <location>
        <begin position="35"/>
        <end position="60"/>
    </location>
</feature>
<organism evidence="2 3">
    <name type="scientific">Lacisediminihabitans changchengi</name>
    <dbReference type="NCBI Taxonomy" id="2787634"/>
    <lineage>
        <taxon>Bacteria</taxon>
        <taxon>Bacillati</taxon>
        <taxon>Actinomycetota</taxon>
        <taxon>Actinomycetes</taxon>
        <taxon>Micrococcales</taxon>
        <taxon>Microbacteriaceae</taxon>
        <taxon>Lacisediminihabitans</taxon>
    </lineage>
</organism>
<dbReference type="Proteomes" id="UP000636458">
    <property type="component" value="Unassembled WGS sequence"/>
</dbReference>
<keyword evidence="3" id="KW-1185">Reference proteome</keyword>
<evidence type="ECO:0000256" key="1">
    <source>
        <dbReference type="SAM" id="Phobius"/>
    </source>
</evidence>
<dbReference type="EMBL" id="JAEPES010000001">
    <property type="protein sequence ID" value="MBK4346368.1"/>
    <property type="molecule type" value="Genomic_DNA"/>
</dbReference>
<proteinExistence type="predicted"/>
<reference evidence="2" key="1">
    <citation type="submission" date="2021-01" db="EMBL/GenBank/DDBJ databases">
        <title>Lacisediminihabitans sp. nov. strain G11-30, isolated from Antarctic Soil.</title>
        <authorList>
            <person name="Li J."/>
        </authorList>
    </citation>
    <scope>NUCLEOTIDE SEQUENCE</scope>
    <source>
        <strain evidence="2">G11-30</strain>
    </source>
</reference>
<comment type="caution">
    <text evidence="2">The sequence shown here is derived from an EMBL/GenBank/DDBJ whole genome shotgun (WGS) entry which is preliminary data.</text>
</comment>
<gene>
    <name evidence="2" type="ORF">IV501_01860</name>
</gene>
<evidence type="ECO:0000313" key="3">
    <source>
        <dbReference type="Proteomes" id="UP000636458"/>
    </source>
</evidence>
<evidence type="ECO:0000313" key="2">
    <source>
        <dbReference type="EMBL" id="MBK4346368.1"/>
    </source>
</evidence>
<dbReference type="AlphaFoldDB" id="A0A934W0Z9"/>
<accession>A0A934W0Z9</accession>
<protein>
    <submittedName>
        <fullName evidence="2">Uncharacterized protein</fullName>
    </submittedName>
</protein>